<evidence type="ECO:0000313" key="3">
    <source>
        <dbReference type="Proteomes" id="UP000194139"/>
    </source>
</evidence>
<keyword evidence="1" id="KW-0472">Membrane</keyword>
<protein>
    <recommendedName>
        <fullName evidence="4">Bacterial shufflon protein N-terminal domain-containing protein</fullName>
    </recommendedName>
</protein>
<dbReference type="EMBL" id="CP021109">
    <property type="protein sequence ID" value="ARP87205.1"/>
    <property type="molecule type" value="Genomic_DNA"/>
</dbReference>
<keyword evidence="3" id="KW-1185">Reference proteome</keyword>
<gene>
    <name evidence="2" type="ORF">CAL13_14060</name>
</gene>
<sequence length="379" mass="38774">MSVVMACRERPIASHCRSGAITHPRQMAGWSACNGRQAGVALIELAIAMAVVCLLVVWAADKLLHQVDEASEQAAGRWLIDMQRGLEGLLARHGAVLGEGAAPADDHGRPLYADPFSPTVAELKAQGHLDGAFPERGPLAIHPIVRIWRAGGCPGQACRVDAIAYSAAPLLRAGQPDLGRIGGILLASGGAGGAVSQLAPHRLRGAGFDLPNPPAPGMAPLPVGTVAVRAGREAAAGSRFIQRRDARNPDFLGDLSAQGAISAKGRLETDGHLKLGGTAIPGEACAENGLLAHDGEGRLLNCVAGVWSGAGGFGGAFSWNSGGGCSRAPNPLTGRCDCPPGFRAVLVSSGGVGDWTAHGWTEGYVCVRTQSPGIGRPGP</sequence>
<keyword evidence="1" id="KW-0812">Transmembrane</keyword>
<organism evidence="2 3">
    <name type="scientific">Bordetella genomosp. 9</name>
    <dbReference type="NCBI Taxonomy" id="1416803"/>
    <lineage>
        <taxon>Bacteria</taxon>
        <taxon>Pseudomonadati</taxon>
        <taxon>Pseudomonadota</taxon>
        <taxon>Betaproteobacteria</taxon>
        <taxon>Burkholderiales</taxon>
        <taxon>Alcaligenaceae</taxon>
        <taxon>Bordetella</taxon>
    </lineage>
</organism>
<evidence type="ECO:0000313" key="2">
    <source>
        <dbReference type="EMBL" id="ARP87205.1"/>
    </source>
</evidence>
<accession>A0A1W6Z1H3</accession>
<evidence type="ECO:0000256" key="1">
    <source>
        <dbReference type="SAM" id="Phobius"/>
    </source>
</evidence>
<dbReference type="AlphaFoldDB" id="A0A1W6Z1H3"/>
<dbReference type="Proteomes" id="UP000194139">
    <property type="component" value="Chromosome"/>
</dbReference>
<feature type="transmembrane region" description="Helical" evidence="1">
    <location>
        <begin position="40"/>
        <end position="60"/>
    </location>
</feature>
<reference evidence="2 3" key="1">
    <citation type="submission" date="2017-05" db="EMBL/GenBank/DDBJ databases">
        <title>Complete and WGS of Bordetella genogroups.</title>
        <authorList>
            <person name="Spilker T."/>
            <person name="LiPuma J."/>
        </authorList>
    </citation>
    <scope>NUCLEOTIDE SEQUENCE [LARGE SCALE GENOMIC DNA]</scope>
    <source>
        <strain evidence="2 3">AU17164</strain>
    </source>
</reference>
<name>A0A1W6Z1H3_9BORD</name>
<proteinExistence type="predicted"/>
<evidence type="ECO:0008006" key="4">
    <source>
        <dbReference type="Google" id="ProtNLM"/>
    </source>
</evidence>
<keyword evidence="1" id="KW-1133">Transmembrane helix</keyword>